<dbReference type="AlphaFoldDB" id="A0AAV3RHT6"/>
<comment type="pathway">
    <text evidence="1">Alkaloid biosynthesis.</text>
</comment>
<evidence type="ECO:0000313" key="5">
    <source>
        <dbReference type="EMBL" id="GAA0174602.1"/>
    </source>
</evidence>
<name>A0AAV3RHT6_LITER</name>
<dbReference type="InterPro" id="IPR023213">
    <property type="entry name" value="CAT-like_dom_sf"/>
</dbReference>
<keyword evidence="4" id="KW-0012">Acyltransferase</keyword>
<keyword evidence="3" id="KW-0808">Transferase</keyword>
<reference evidence="5 6" key="1">
    <citation type="submission" date="2024-01" db="EMBL/GenBank/DDBJ databases">
        <title>The complete chloroplast genome sequence of Lithospermum erythrorhizon: insights into the phylogenetic relationship among Boraginaceae species and the maternal lineages of purple gromwells.</title>
        <authorList>
            <person name="Okada T."/>
            <person name="Watanabe K."/>
        </authorList>
    </citation>
    <scope>NUCLEOTIDE SEQUENCE [LARGE SCALE GENOMIC DNA]</scope>
</reference>
<organism evidence="5 6">
    <name type="scientific">Lithospermum erythrorhizon</name>
    <name type="common">Purple gromwell</name>
    <name type="synonym">Lithospermum officinale var. erythrorhizon</name>
    <dbReference type="NCBI Taxonomy" id="34254"/>
    <lineage>
        <taxon>Eukaryota</taxon>
        <taxon>Viridiplantae</taxon>
        <taxon>Streptophyta</taxon>
        <taxon>Embryophyta</taxon>
        <taxon>Tracheophyta</taxon>
        <taxon>Spermatophyta</taxon>
        <taxon>Magnoliopsida</taxon>
        <taxon>eudicotyledons</taxon>
        <taxon>Gunneridae</taxon>
        <taxon>Pentapetalae</taxon>
        <taxon>asterids</taxon>
        <taxon>lamiids</taxon>
        <taxon>Boraginales</taxon>
        <taxon>Boraginaceae</taxon>
        <taxon>Boraginoideae</taxon>
        <taxon>Lithospermeae</taxon>
        <taxon>Lithospermum</taxon>
    </lineage>
</organism>
<dbReference type="PANTHER" id="PTHR31623">
    <property type="entry name" value="F21J9.9"/>
    <property type="match status" value="1"/>
</dbReference>
<evidence type="ECO:0000313" key="6">
    <source>
        <dbReference type="Proteomes" id="UP001454036"/>
    </source>
</evidence>
<dbReference type="GO" id="GO:0016746">
    <property type="term" value="F:acyltransferase activity"/>
    <property type="evidence" value="ECO:0007669"/>
    <property type="project" value="UniProtKB-KW"/>
</dbReference>
<comment type="caution">
    <text evidence="5">The sequence shown here is derived from an EMBL/GenBank/DDBJ whole genome shotgun (WGS) entry which is preliminary data.</text>
</comment>
<keyword evidence="6" id="KW-1185">Reference proteome</keyword>
<dbReference type="Proteomes" id="UP001454036">
    <property type="component" value="Unassembled WGS sequence"/>
</dbReference>
<evidence type="ECO:0000256" key="2">
    <source>
        <dbReference type="ARBA" id="ARBA00009861"/>
    </source>
</evidence>
<gene>
    <name evidence="5" type="ORF">LIER_41747</name>
</gene>
<dbReference type="PANTHER" id="PTHR31623:SF88">
    <property type="entry name" value="ACYLSUGAR ACYLTRANSFERASE 3-LIKE"/>
    <property type="match status" value="1"/>
</dbReference>
<protein>
    <submittedName>
        <fullName evidence="5">Uncharacterized protein</fullName>
    </submittedName>
</protein>
<evidence type="ECO:0000256" key="1">
    <source>
        <dbReference type="ARBA" id="ARBA00004913"/>
    </source>
</evidence>
<evidence type="ECO:0000256" key="3">
    <source>
        <dbReference type="ARBA" id="ARBA00022679"/>
    </source>
</evidence>
<dbReference type="Gene3D" id="3.30.559.10">
    <property type="entry name" value="Chloramphenicol acetyltransferase-like domain"/>
    <property type="match status" value="2"/>
</dbReference>
<proteinExistence type="inferred from homology"/>
<accession>A0AAV3RHT6</accession>
<dbReference type="Pfam" id="PF02458">
    <property type="entry name" value="Transferase"/>
    <property type="match status" value="1"/>
</dbReference>
<evidence type="ECO:0000256" key="4">
    <source>
        <dbReference type="ARBA" id="ARBA00023315"/>
    </source>
</evidence>
<comment type="similarity">
    <text evidence="2">Belongs to the plant acyltransferase family.</text>
</comment>
<dbReference type="EMBL" id="BAABME010026831">
    <property type="protein sequence ID" value="GAA0174602.1"/>
    <property type="molecule type" value="Genomic_DNA"/>
</dbReference>
<sequence>MFDTLNKDFSRVQGTMFPGHALPWTDLSEGDNLLAVVQLTHFDCGGIAINLYLTHKLADGYTISKLLNGWGELARNSTFLANPPGSSLLQPKDDPFTANFYEVANKRHLNVLRLTFNRDNINRLKDIVSSESNVKDPTRFEVVAGAVNICAPISAGNSNSSSSTFDPFTIYIPMNLRKLVNPPVPNLVGNFISFALVHVSYEGELKLAKMVSKIRKGKKRNKEKYQGKNKVEVSGEVMEEARVFPVDINNLRLTTSLYQTVALQFKNDKDLLQFASIDLCY</sequence>
<dbReference type="SUPFAM" id="SSF52777">
    <property type="entry name" value="CoA-dependent acyltransferases"/>
    <property type="match status" value="1"/>
</dbReference>